<accession>A0A5K7ZY49</accession>
<organism evidence="1 2">
    <name type="scientific">Desulfosarcina ovata subsp. sediminis</name>
    <dbReference type="NCBI Taxonomy" id="885957"/>
    <lineage>
        <taxon>Bacteria</taxon>
        <taxon>Pseudomonadati</taxon>
        <taxon>Thermodesulfobacteriota</taxon>
        <taxon>Desulfobacteria</taxon>
        <taxon>Desulfobacterales</taxon>
        <taxon>Desulfosarcinaceae</taxon>
        <taxon>Desulfosarcina</taxon>
    </lineage>
</organism>
<dbReference type="EMBL" id="AP021876">
    <property type="protein sequence ID" value="BBO85178.1"/>
    <property type="molecule type" value="Genomic_DNA"/>
</dbReference>
<protein>
    <submittedName>
        <fullName evidence="1">Uncharacterized protein</fullName>
    </submittedName>
</protein>
<sequence>MNSAALAKPVSGEDVGDCPYCGQQTVLSLPDNYAPVYVYCSICGKKFIAERLEKGVQLMTLESAPCFSDPDCRDIEMGGGDEE</sequence>
<name>A0A5K7ZY49_9BACT</name>
<dbReference type="RefSeq" id="WP_155312767.1">
    <property type="nucleotide sequence ID" value="NZ_AP021876.1"/>
</dbReference>
<evidence type="ECO:0000313" key="1">
    <source>
        <dbReference type="EMBL" id="BBO85178.1"/>
    </source>
</evidence>
<gene>
    <name evidence="1" type="ORF">DSCO28_57440</name>
</gene>
<proteinExistence type="predicted"/>
<dbReference type="AlphaFoldDB" id="A0A5K7ZY49"/>
<dbReference type="Proteomes" id="UP000425960">
    <property type="component" value="Chromosome"/>
</dbReference>
<dbReference type="KEGG" id="dov:DSCO28_57440"/>
<reference evidence="1 2" key="1">
    <citation type="submission" date="2019-11" db="EMBL/GenBank/DDBJ databases">
        <title>Comparative genomics of hydrocarbon-degrading Desulfosarcina strains.</title>
        <authorList>
            <person name="Watanabe M."/>
            <person name="Kojima H."/>
            <person name="Fukui M."/>
        </authorList>
    </citation>
    <scope>NUCLEOTIDE SEQUENCE [LARGE SCALE GENOMIC DNA]</scope>
    <source>
        <strain evidence="1 2">28bB2T</strain>
    </source>
</reference>
<evidence type="ECO:0000313" key="2">
    <source>
        <dbReference type="Proteomes" id="UP000425960"/>
    </source>
</evidence>